<dbReference type="HOGENOM" id="CLU_2862969_0_0_14"/>
<dbReference type="Proteomes" id="UP000010466">
    <property type="component" value="Chromosome"/>
</dbReference>
<name>L0RUC7_MYCC1</name>
<evidence type="ECO:0000313" key="2">
    <source>
        <dbReference type="Proteomes" id="UP000010466"/>
    </source>
</evidence>
<evidence type="ECO:0000313" key="1">
    <source>
        <dbReference type="EMBL" id="CCP23879.1"/>
    </source>
</evidence>
<reference evidence="2" key="1">
    <citation type="journal article" date="2013" name="Genome Announc.">
        <title>Complete genome sequence of Mycoplasma cynos strain C142.</title>
        <authorList>
            <person name="Walker C.A."/>
            <person name="Mannering S.A."/>
            <person name="Shields S."/>
            <person name="Blake D.P."/>
            <person name="Brownlie J."/>
        </authorList>
    </citation>
    <scope>NUCLEOTIDE SEQUENCE [LARGE SCALE GENOMIC DNA]</scope>
    <source>
        <strain evidence="2">C142</strain>
    </source>
</reference>
<sequence length="64" mass="7206">MNCNTMYKTILGATIEIINDGIVETDVNAAQMPVVCISTIINEIKIIDHIIINSIWIIWDNSIF</sequence>
<gene>
    <name evidence="1" type="primary">MCYN0147</name>
    <name evidence="1" type="ordered locus">MCYN_0147</name>
</gene>
<organism evidence="1 2">
    <name type="scientific">Mycoplasmopsis cynos (strain C142)</name>
    <name type="common">Mycoplasma cynos</name>
    <dbReference type="NCBI Taxonomy" id="1246955"/>
    <lineage>
        <taxon>Bacteria</taxon>
        <taxon>Bacillati</taxon>
        <taxon>Mycoplasmatota</taxon>
        <taxon>Mycoplasmoidales</taxon>
        <taxon>Metamycoplasmataceae</taxon>
        <taxon>Mycoplasmopsis</taxon>
    </lineage>
</organism>
<dbReference type="EMBL" id="HF559394">
    <property type="protein sequence ID" value="CCP23879.1"/>
    <property type="molecule type" value="Genomic_DNA"/>
</dbReference>
<accession>L0RUC7</accession>
<keyword evidence="2" id="KW-1185">Reference proteome</keyword>
<protein>
    <submittedName>
        <fullName evidence="1">Uncharacterized protein</fullName>
    </submittedName>
</protein>
<dbReference type="KEGG" id="mcy:MCYN_0147"/>
<proteinExistence type="predicted"/>
<dbReference type="PATRIC" id="fig|1246955.3.peg.133"/>
<dbReference type="AlphaFoldDB" id="L0RUC7"/>